<keyword evidence="1" id="KW-0472">Membrane</keyword>
<evidence type="ECO:0000313" key="2">
    <source>
        <dbReference type="EMBL" id="ANO39076.1"/>
    </source>
</evidence>
<sequence length="531" mass="62075">MHVINGIREYKRNILNIFLYSHTIFSMKIKIKFPLILLGYFLPVLCMDEICWPFTKNFFLSMISKCPSSYKNKYLSEKCENPNIFLSDIVDYRPVIAQSQPMNVLYRNMYCAKCHNIVKYDWIKVNRKLKCKINLKSRKIKDENSYYARMLYNHQCEFVIDQRQYSQFSCMIPIGVCDGYLLNNVESFYGYIEKNPTIKWFEFPSLNCCKNNSRICIVNSVGRSKLFYYSINSLLYNNQIEVVKNSSLKNTTSNHEDSFLVYALDIAATSLSLVASILLISAYLIIPELQTSTSYMIVAIGFNIACLELTNLLSTFKCDSCQFLACKFHGIFSIFFHISETICISNYITSFWNDLNQMRRHSQNGIHEKRRNLKRTVRFYLSSAVIPLIFSSSYLLFDRFDFINFKEKNKTRMCFSLKMIPLICFYIIPVFVVLIYTTIVNMKICFYLHSSVKISSNETQNQTRQHFLLGLKLCFISGITWIFNLIMSVFPNRIVLDCGMIISHFNGFVIVVCFLSGRMVRKCIFKKASSH</sequence>
<dbReference type="OrthoDB" id="6145076at2759"/>
<accession>A0A193KUN2</accession>
<feature type="transmembrane region" description="Helical" evidence="1">
    <location>
        <begin position="494"/>
        <end position="517"/>
    </location>
</feature>
<feature type="transmembrane region" description="Helical" evidence="1">
    <location>
        <begin position="35"/>
        <end position="55"/>
    </location>
</feature>
<reference evidence="2" key="1">
    <citation type="journal article" date="2016" name="PLoS Biol.">
        <title>GPCRs Direct Germline Development and Somatic Gonad Function in Planarians.</title>
        <authorList>
            <person name="Saberi A."/>
            <person name="Jamal A."/>
            <person name="Beets I."/>
            <person name="Schoofs L."/>
            <person name="Newmark P.A."/>
        </authorList>
    </citation>
    <scope>NUCLEOTIDE SEQUENCE</scope>
</reference>
<keyword evidence="1" id="KW-0812">Transmembrane</keyword>
<dbReference type="EMBL" id="KX018915">
    <property type="protein sequence ID" value="ANO39076.1"/>
    <property type="molecule type" value="mRNA"/>
</dbReference>
<name>A0A193KUN2_SCHMD</name>
<feature type="transmembrane region" description="Helical" evidence="1">
    <location>
        <begin position="417"/>
        <end position="446"/>
    </location>
</feature>
<feature type="transmembrane region" description="Helical" evidence="1">
    <location>
        <begin position="467"/>
        <end position="488"/>
    </location>
</feature>
<protein>
    <submittedName>
        <fullName evidence="2">GCR115</fullName>
    </submittedName>
</protein>
<evidence type="ECO:0000256" key="1">
    <source>
        <dbReference type="SAM" id="Phobius"/>
    </source>
</evidence>
<dbReference type="PANTHER" id="PTHR45902:SF1">
    <property type="entry name" value="LATROPHILIN RECEPTOR-LIKE PROTEIN A"/>
    <property type="match status" value="1"/>
</dbReference>
<feature type="transmembrane region" description="Helical" evidence="1">
    <location>
        <begin position="292"/>
        <end position="313"/>
    </location>
</feature>
<proteinExistence type="evidence at transcript level"/>
<dbReference type="Gene3D" id="1.20.1070.10">
    <property type="entry name" value="Rhodopsin 7-helix transmembrane proteins"/>
    <property type="match status" value="1"/>
</dbReference>
<dbReference type="InterPro" id="IPR053231">
    <property type="entry name" value="GPCR_LN-TM7"/>
</dbReference>
<feature type="transmembrane region" description="Helical" evidence="1">
    <location>
        <begin position="379"/>
        <end position="397"/>
    </location>
</feature>
<organism evidence="2">
    <name type="scientific">Schmidtea mediterranea</name>
    <name type="common">Freshwater planarian flatworm</name>
    <dbReference type="NCBI Taxonomy" id="79327"/>
    <lineage>
        <taxon>Eukaryota</taxon>
        <taxon>Metazoa</taxon>
        <taxon>Spiralia</taxon>
        <taxon>Lophotrochozoa</taxon>
        <taxon>Platyhelminthes</taxon>
        <taxon>Rhabditophora</taxon>
        <taxon>Seriata</taxon>
        <taxon>Tricladida</taxon>
        <taxon>Continenticola</taxon>
        <taxon>Geoplanoidea</taxon>
        <taxon>Dugesiidae</taxon>
        <taxon>Schmidtea</taxon>
    </lineage>
</organism>
<feature type="transmembrane region" description="Helical" evidence="1">
    <location>
        <begin position="259"/>
        <end position="286"/>
    </location>
</feature>
<gene>
    <name evidence="2" type="primary">gcr115</name>
</gene>
<keyword evidence="1" id="KW-1133">Transmembrane helix</keyword>
<dbReference type="PANTHER" id="PTHR45902">
    <property type="entry name" value="LATROPHILIN RECEPTOR-LIKE PROTEIN A"/>
    <property type="match status" value="1"/>
</dbReference>
<dbReference type="AlphaFoldDB" id="A0A193KUN2"/>